<evidence type="ECO:0000313" key="6">
    <source>
        <dbReference type="Proteomes" id="UP000693946"/>
    </source>
</evidence>
<keyword evidence="2" id="KW-0472">Membrane</keyword>
<feature type="domain" description="PH" evidence="4">
    <location>
        <begin position="4"/>
        <end position="136"/>
    </location>
</feature>
<comment type="caution">
    <text evidence="5">The sequence shown here is derived from an EMBL/GenBank/DDBJ whole genome shotgun (WGS) entry which is preliminary data.</text>
</comment>
<dbReference type="EMBL" id="JAGKHQ010000005">
    <property type="protein sequence ID" value="KAG7515119.1"/>
    <property type="molecule type" value="Genomic_DNA"/>
</dbReference>
<dbReference type="PANTHER" id="PTHR14309">
    <property type="entry name" value="EXPRESSED PROTEIN"/>
    <property type="match status" value="1"/>
</dbReference>
<proteinExistence type="predicted"/>
<feature type="compositionally biased region" description="Polar residues" evidence="3">
    <location>
        <begin position="172"/>
        <end position="183"/>
    </location>
</feature>
<dbReference type="InterPro" id="IPR039680">
    <property type="entry name" value="PLEKHB1/2"/>
</dbReference>
<dbReference type="PANTHER" id="PTHR14309:SF12">
    <property type="entry name" value="PH DOMAIN-CONTAINING PROTEIN"/>
    <property type="match status" value="1"/>
</dbReference>
<accession>A0AAV6SDB1</accession>
<reference evidence="5 6" key="1">
    <citation type="journal article" date="2021" name="Sci. Rep.">
        <title>Chromosome anchoring in Senegalese sole (Solea senegalensis) reveals sex-associated markers and genome rearrangements in flatfish.</title>
        <authorList>
            <person name="Guerrero-Cozar I."/>
            <person name="Gomez-Garrido J."/>
            <person name="Berbel C."/>
            <person name="Martinez-Blanch J.F."/>
            <person name="Alioto T."/>
            <person name="Claros M.G."/>
            <person name="Gagnaire P.A."/>
            <person name="Manchado M."/>
        </authorList>
    </citation>
    <scope>NUCLEOTIDE SEQUENCE [LARGE SCALE GENOMIC DNA]</scope>
    <source>
        <strain evidence="5">Sse05_10M</strain>
    </source>
</reference>
<dbReference type="Pfam" id="PF00169">
    <property type="entry name" value="PH"/>
    <property type="match status" value="1"/>
</dbReference>
<evidence type="ECO:0000256" key="3">
    <source>
        <dbReference type="SAM" id="MobiDB-lite"/>
    </source>
</evidence>
<dbReference type="AlphaFoldDB" id="A0AAV6SDB1"/>
<protein>
    <recommendedName>
        <fullName evidence="4">PH domain-containing protein</fullName>
    </recommendedName>
</protein>
<dbReference type="GO" id="GO:0016020">
    <property type="term" value="C:membrane"/>
    <property type="evidence" value="ECO:0007669"/>
    <property type="project" value="UniProtKB-SubCell"/>
</dbReference>
<evidence type="ECO:0000259" key="4">
    <source>
        <dbReference type="PROSITE" id="PS50003"/>
    </source>
</evidence>
<keyword evidence="6" id="KW-1185">Reference proteome</keyword>
<gene>
    <name evidence="5" type="ORF">JOB18_000190</name>
</gene>
<dbReference type="PROSITE" id="PS50003">
    <property type="entry name" value="PH_DOMAIN"/>
    <property type="match status" value="1"/>
</dbReference>
<name>A0AAV6SDB1_SOLSE</name>
<feature type="region of interest" description="Disordered" evidence="3">
    <location>
        <begin position="168"/>
        <end position="191"/>
    </location>
</feature>
<dbReference type="InterPro" id="IPR001849">
    <property type="entry name" value="PH_domain"/>
</dbReference>
<sequence length="286" mass="30982">MNVSGIRGGMLRMYGGFIFKRWKRRFLLLTAEGSLLVSRDASSPPDQLVLLHRSCEAIVEGKEILDLPRLPSNGCRDCCFALILYHNKYVLLLAESAAECRSERNFALFQYISEGLGLKLQCVTHQWLNVLKKVKKSLSSSLSPCQRHQVGPPHITLCDLVPEAARPVSDAESPNQKGKNSPQGKFAKGGSHSCLRHGNISNAEAVKAVYVLMGGAAASSALGAGASSHLEAKAHDLSVNVDFSEVGGARTYHSGSPALDSPHYNTFDFDVAHSEFDAFDCGGFTF</sequence>
<comment type="subcellular location">
    <subcellularLocation>
        <location evidence="1">Membrane</location>
    </subcellularLocation>
</comment>
<organism evidence="5 6">
    <name type="scientific">Solea senegalensis</name>
    <name type="common">Senegalese sole</name>
    <dbReference type="NCBI Taxonomy" id="28829"/>
    <lineage>
        <taxon>Eukaryota</taxon>
        <taxon>Metazoa</taxon>
        <taxon>Chordata</taxon>
        <taxon>Craniata</taxon>
        <taxon>Vertebrata</taxon>
        <taxon>Euteleostomi</taxon>
        <taxon>Actinopterygii</taxon>
        <taxon>Neopterygii</taxon>
        <taxon>Teleostei</taxon>
        <taxon>Neoteleostei</taxon>
        <taxon>Acanthomorphata</taxon>
        <taxon>Carangaria</taxon>
        <taxon>Pleuronectiformes</taxon>
        <taxon>Pleuronectoidei</taxon>
        <taxon>Soleidae</taxon>
        <taxon>Solea</taxon>
    </lineage>
</organism>
<dbReference type="Proteomes" id="UP000693946">
    <property type="component" value="Linkage Group LG13"/>
</dbReference>
<evidence type="ECO:0000256" key="2">
    <source>
        <dbReference type="ARBA" id="ARBA00023136"/>
    </source>
</evidence>
<evidence type="ECO:0000313" key="5">
    <source>
        <dbReference type="EMBL" id="KAG7515119.1"/>
    </source>
</evidence>
<evidence type="ECO:0000256" key="1">
    <source>
        <dbReference type="ARBA" id="ARBA00004370"/>
    </source>
</evidence>
<dbReference type="GO" id="GO:0045595">
    <property type="term" value="P:regulation of cell differentiation"/>
    <property type="evidence" value="ECO:0007669"/>
    <property type="project" value="TreeGrafter"/>
</dbReference>